<sequence length="230" mass="25167">MGTIYLVRHGQASFGAEDYDRLSDRGVAQARRLGQSLKGAGVCDARVICGSLSRHRATAIHCLAGGGVIADPDVRPEWNEFDHLALLRAAWPRYADMALLQQDIAAAAAPRQRFQEIFEAAMARWVDGAHDGDYPETWPAFQQRCRQALDRLCAELPAHQDALVFTSGGPIAVIAQALLGLQTPVALALNAVLVNTGVTQLHVGRRGPRLTVFNAHEHLRQAGREWVTHR</sequence>
<dbReference type="InterPro" id="IPR029033">
    <property type="entry name" value="His_PPase_superfam"/>
</dbReference>
<gene>
    <name evidence="1" type="ORF">F7Q92_02655</name>
</gene>
<dbReference type="SUPFAM" id="SSF53254">
    <property type="entry name" value="Phosphoglycerate mutase-like"/>
    <property type="match status" value="1"/>
</dbReference>
<evidence type="ECO:0000313" key="2">
    <source>
        <dbReference type="Proteomes" id="UP000430120"/>
    </source>
</evidence>
<comment type="caution">
    <text evidence="1">The sequence shown here is derived from an EMBL/GenBank/DDBJ whole genome shotgun (WGS) entry which is preliminary data.</text>
</comment>
<dbReference type="GO" id="GO:0016791">
    <property type="term" value="F:phosphatase activity"/>
    <property type="evidence" value="ECO:0007669"/>
    <property type="project" value="TreeGrafter"/>
</dbReference>
<dbReference type="CDD" id="cd07067">
    <property type="entry name" value="HP_PGM_like"/>
    <property type="match status" value="1"/>
</dbReference>
<name>A0A643FGY6_IDEDE</name>
<dbReference type="PANTHER" id="PTHR48100">
    <property type="entry name" value="BROAD-SPECIFICITY PHOSPHATASE YOR283W-RELATED"/>
    <property type="match status" value="1"/>
</dbReference>
<dbReference type="PANTHER" id="PTHR48100:SF1">
    <property type="entry name" value="HISTIDINE PHOSPHATASE FAMILY PROTEIN-RELATED"/>
    <property type="match status" value="1"/>
</dbReference>
<keyword evidence="2" id="KW-1185">Reference proteome</keyword>
<protein>
    <submittedName>
        <fullName evidence="1">Histidine phosphatase family protein</fullName>
    </submittedName>
</protein>
<proteinExistence type="predicted"/>
<dbReference type="EMBL" id="VZPB01000004">
    <property type="protein sequence ID" value="KAB0584748.1"/>
    <property type="molecule type" value="Genomic_DNA"/>
</dbReference>
<evidence type="ECO:0000313" key="1">
    <source>
        <dbReference type="EMBL" id="KAB0584748.1"/>
    </source>
</evidence>
<dbReference type="GO" id="GO:0005737">
    <property type="term" value="C:cytoplasm"/>
    <property type="evidence" value="ECO:0007669"/>
    <property type="project" value="TreeGrafter"/>
</dbReference>
<dbReference type="SMART" id="SM00855">
    <property type="entry name" value="PGAM"/>
    <property type="match status" value="1"/>
</dbReference>
<dbReference type="InterPro" id="IPR050275">
    <property type="entry name" value="PGM_Phosphatase"/>
</dbReference>
<organism evidence="1 2">
    <name type="scientific">Ideonella dechloratans</name>
    <dbReference type="NCBI Taxonomy" id="36863"/>
    <lineage>
        <taxon>Bacteria</taxon>
        <taxon>Pseudomonadati</taxon>
        <taxon>Pseudomonadota</taxon>
        <taxon>Betaproteobacteria</taxon>
        <taxon>Burkholderiales</taxon>
        <taxon>Sphaerotilaceae</taxon>
        <taxon>Ideonella</taxon>
    </lineage>
</organism>
<dbReference type="Pfam" id="PF00300">
    <property type="entry name" value="His_Phos_1"/>
    <property type="match status" value="1"/>
</dbReference>
<dbReference type="AlphaFoldDB" id="A0A643FGY6"/>
<dbReference type="Proteomes" id="UP000430120">
    <property type="component" value="Unassembled WGS sequence"/>
</dbReference>
<dbReference type="RefSeq" id="WP_151122393.1">
    <property type="nucleotide sequence ID" value="NZ_CP088082.1"/>
</dbReference>
<dbReference type="Gene3D" id="3.40.50.1240">
    <property type="entry name" value="Phosphoglycerate mutase-like"/>
    <property type="match status" value="1"/>
</dbReference>
<dbReference type="OrthoDB" id="280692at2"/>
<accession>A0A643FGY6</accession>
<reference evidence="1 2" key="1">
    <citation type="submission" date="2019-09" db="EMBL/GenBank/DDBJ databases">
        <title>Draft genome sequences of 48 bacterial type strains from the CCUG.</title>
        <authorList>
            <person name="Tunovic T."/>
            <person name="Pineiro-Iglesias B."/>
            <person name="Unosson C."/>
            <person name="Inganas E."/>
            <person name="Ohlen M."/>
            <person name="Cardew S."/>
            <person name="Jensie-Markopoulos S."/>
            <person name="Salva-Serra F."/>
            <person name="Jaen-Luchoro D."/>
            <person name="Karlsson R."/>
            <person name="Svensson-Stadler L."/>
            <person name="Chun J."/>
            <person name="Moore E."/>
        </authorList>
    </citation>
    <scope>NUCLEOTIDE SEQUENCE [LARGE SCALE GENOMIC DNA]</scope>
    <source>
        <strain evidence="1 2">CCUG 30977</strain>
    </source>
</reference>
<dbReference type="InterPro" id="IPR013078">
    <property type="entry name" value="His_Pase_superF_clade-1"/>
</dbReference>